<name>A0A6C0FCZ7_9ZZZZ</name>
<reference evidence="1" key="1">
    <citation type="journal article" date="2020" name="Nature">
        <title>Giant virus diversity and host interactions through global metagenomics.</title>
        <authorList>
            <person name="Schulz F."/>
            <person name="Roux S."/>
            <person name="Paez-Espino D."/>
            <person name="Jungbluth S."/>
            <person name="Walsh D.A."/>
            <person name="Denef V.J."/>
            <person name="McMahon K.D."/>
            <person name="Konstantinidis K.T."/>
            <person name="Eloe-Fadrosh E.A."/>
            <person name="Kyrpides N.C."/>
            <person name="Woyke T."/>
        </authorList>
    </citation>
    <scope>NUCLEOTIDE SEQUENCE</scope>
    <source>
        <strain evidence="1">GVMAG-S-ERX556126-94</strain>
    </source>
</reference>
<evidence type="ECO:0000313" key="1">
    <source>
        <dbReference type="EMBL" id="QHT39072.1"/>
    </source>
</evidence>
<organism evidence="1">
    <name type="scientific">viral metagenome</name>
    <dbReference type="NCBI Taxonomy" id="1070528"/>
    <lineage>
        <taxon>unclassified sequences</taxon>
        <taxon>metagenomes</taxon>
        <taxon>organismal metagenomes</taxon>
    </lineage>
</organism>
<protein>
    <submittedName>
        <fullName evidence="1">Uncharacterized protein</fullName>
    </submittedName>
</protein>
<dbReference type="AlphaFoldDB" id="A0A6C0FCZ7"/>
<accession>A0A6C0FCZ7</accession>
<dbReference type="EMBL" id="MN738838">
    <property type="protein sequence ID" value="QHT39072.1"/>
    <property type="molecule type" value="Genomic_DNA"/>
</dbReference>
<dbReference type="Gene3D" id="3.30.2010.10">
    <property type="entry name" value="Metalloproteases ('zincins'), catalytic domain"/>
    <property type="match status" value="1"/>
</dbReference>
<proteinExistence type="predicted"/>
<sequence length="192" mass="22220">MKELSILLIGVIAIFAFSNYLRRSLYLDKVKSRVNNKAYYVRKLPDKQEAADKLANIGIKLQNLIDGLDLEDKEKGKYNKKLKDNFNSDYITENIPGSQYVAYSVNKGEELSLCVREKNTEKFMDDNIILFVAIHELSHIMTPENGHTPLFWDNMKYLLEQGARMGIYKHVDYGKYPEMYCGMEITSTPMKV</sequence>